<proteinExistence type="predicted"/>
<gene>
    <name evidence="2" type="ORF">BB934_05505</name>
</gene>
<feature type="compositionally biased region" description="Polar residues" evidence="1">
    <location>
        <begin position="9"/>
        <end position="22"/>
    </location>
</feature>
<dbReference type="KEGG" id="moc:BB934_05505"/>
<name>A0A1B2ECU1_9HYPH</name>
<reference evidence="2" key="1">
    <citation type="submission" date="2016-07" db="EMBL/GenBank/DDBJ databases">
        <title>Microvirga ossetica sp. nov. a new species of rhizobia isolated from root nodules of the legume species Vicia alpestris Steven originated from North Ossetia region in the Caucasus.</title>
        <authorList>
            <person name="Safronova V.I."/>
            <person name="Kuznetsova I.G."/>
            <person name="Sazanova A.L."/>
            <person name="Belimov A."/>
            <person name="Andronov E."/>
            <person name="Osledkin Y.S."/>
            <person name="Onishchuk O.P."/>
            <person name="Kurchak O.N."/>
            <person name="Shaposhnikov A.I."/>
            <person name="Willems A."/>
            <person name="Tikhonovich I.A."/>
        </authorList>
    </citation>
    <scope>NUCLEOTIDE SEQUENCE [LARGE SCALE GENOMIC DNA]</scope>
    <source>
        <strain evidence="2">V5/3M</strain>
    </source>
</reference>
<accession>A0A1B2ECU1</accession>
<protein>
    <submittedName>
        <fullName evidence="2">Uncharacterized protein</fullName>
    </submittedName>
</protein>
<evidence type="ECO:0000256" key="1">
    <source>
        <dbReference type="SAM" id="MobiDB-lite"/>
    </source>
</evidence>
<organism evidence="2">
    <name type="scientific">Microvirga ossetica</name>
    <dbReference type="NCBI Taxonomy" id="1882682"/>
    <lineage>
        <taxon>Bacteria</taxon>
        <taxon>Pseudomonadati</taxon>
        <taxon>Pseudomonadota</taxon>
        <taxon>Alphaproteobacteria</taxon>
        <taxon>Hyphomicrobiales</taxon>
        <taxon>Methylobacteriaceae</taxon>
        <taxon>Microvirga</taxon>
    </lineage>
</organism>
<evidence type="ECO:0000313" key="2">
    <source>
        <dbReference type="EMBL" id="ANY77757.1"/>
    </source>
</evidence>
<dbReference type="AlphaFoldDB" id="A0A1B2ECU1"/>
<dbReference type="EMBL" id="CP016616">
    <property type="protein sequence ID" value="ANY77757.1"/>
    <property type="molecule type" value="Genomic_DNA"/>
</dbReference>
<feature type="region of interest" description="Disordered" evidence="1">
    <location>
        <begin position="1"/>
        <end position="59"/>
    </location>
</feature>
<feature type="compositionally biased region" description="Basic residues" evidence="1">
    <location>
        <begin position="26"/>
        <end position="36"/>
    </location>
</feature>
<sequence>MAKPDTWPDSGSKQQSILTPSISLKAGRHHNRKSSKGIRQPDDCLPLHTKTAKPIARRI</sequence>